<dbReference type="Proteomes" id="UP000077202">
    <property type="component" value="Unassembled WGS sequence"/>
</dbReference>
<dbReference type="InterPro" id="IPR029399">
    <property type="entry name" value="TMEM192"/>
</dbReference>
<feature type="transmembrane region" description="Helical" evidence="6">
    <location>
        <begin position="103"/>
        <end position="125"/>
    </location>
</feature>
<sequence length="420" mass="47435">MLLKVGWSAAHVNLTLQSQLLSPLSSIDGVLGRWCFRGETGPPVNLAEEQESLLGDMQRWYSEGHHDPRRAGSDVHVLPDQFTDVVPALPVYKVKQKASTLGACLYSILLAFYVLLLLASSLFRILPQDKLLLPITCSCNALFLAITGVLQRHLIAEQQKEQREGYLRFSKRLEWIIQLPFAVFAFGEKTLGFGTAGLLLVVVWQPIESQQWVTSLFLVRVLVLVEIVLTFILIGTYLRKVKRHHAVERHPDVMNSLYSALNPPASLHNARHNDGGLAEQQAVLLHYQQDNLRYLSEEILRLQETLSKFDRSQDGTTPQVDVVHLLAAREQELRAVTAERDQLLAELRLARTLISERDEDILRVRTINDQLEIALEAERLANADLHKSIYEQLNLELEASVEFVSMMEGAHESESSVLDS</sequence>
<gene>
    <name evidence="7" type="ORF">AXG93_4485s1190</name>
</gene>
<feature type="transmembrane region" description="Helical" evidence="6">
    <location>
        <begin position="175"/>
        <end position="204"/>
    </location>
</feature>
<name>A0A176WHX9_MARPO</name>
<accession>A0A176WHX9</accession>
<evidence type="ECO:0000256" key="2">
    <source>
        <dbReference type="ARBA" id="ARBA00006314"/>
    </source>
</evidence>
<keyword evidence="5 6" id="KW-0472">Membrane</keyword>
<dbReference type="PANTHER" id="PTHR31592">
    <property type="entry name" value="TRANSMEMBRANE PROTEIN 192"/>
    <property type="match status" value="1"/>
</dbReference>
<proteinExistence type="inferred from homology"/>
<evidence type="ECO:0000313" key="8">
    <source>
        <dbReference type="Proteomes" id="UP000077202"/>
    </source>
</evidence>
<dbReference type="PANTHER" id="PTHR31592:SF1">
    <property type="entry name" value="TRANSMEMBRANE PROTEIN 192"/>
    <property type="match status" value="1"/>
</dbReference>
<evidence type="ECO:0000256" key="5">
    <source>
        <dbReference type="ARBA" id="ARBA00023136"/>
    </source>
</evidence>
<evidence type="ECO:0000313" key="7">
    <source>
        <dbReference type="EMBL" id="OAE31932.1"/>
    </source>
</evidence>
<dbReference type="EMBL" id="LVLJ01000940">
    <property type="protein sequence ID" value="OAE31932.1"/>
    <property type="molecule type" value="Genomic_DNA"/>
</dbReference>
<organism evidence="7 8">
    <name type="scientific">Marchantia polymorpha subsp. ruderalis</name>
    <dbReference type="NCBI Taxonomy" id="1480154"/>
    <lineage>
        <taxon>Eukaryota</taxon>
        <taxon>Viridiplantae</taxon>
        <taxon>Streptophyta</taxon>
        <taxon>Embryophyta</taxon>
        <taxon>Marchantiophyta</taxon>
        <taxon>Marchantiopsida</taxon>
        <taxon>Marchantiidae</taxon>
        <taxon>Marchantiales</taxon>
        <taxon>Marchantiaceae</taxon>
        <taxon>Marchantia</taxon>
    </lineage>
</organism>
<evidence type="ECO:0000256" key="1">
    <source>
        <dbReference type="ARBA" id="ARBA00004141"/>
    </source>
</evidence>
<keyword evidence="3 6" id="KW-0812">Transmembrane</keyword>
<evidence type="ECO:0000256" key="6">
    <source>
        <dbReference type="SAM" id="Phobius"/>
    </source>
</evidence>
<dbReference type="AlphaFoldDB" id="A0A176WHX9"/>
<comment type="subcellular location">
    <subcellularLocation>
        <location evidence="1">Membrane</location>
        <topology evidence="1">Multi-pass membrane protein</topology>
    </subcellularLocation>
</comment>
<evidence type="ECO:0000256" key="4">
    <source>
        <dbReference type="ARBA" id="ARBA00022989"/>
    </source>
</evidence>
<dbReference type="GO" id="GO:0005765">
    <property type="term" value="C:lysosomal membrane"/>
    <property type="evidence" value="ECO:0007669"/>
    <property type="project" value="TreeGrafter"/>
</dbReference>
<feature type="transmembrane region" description="Helical" evidence="6">
    <location>
        <begin position="216"/>
        <end position="238"/>
    </location>
</feature>
<dbReference type="GO" id="GO:0005770">
    <property type="term" value="C:late endosome"/>
    <property type="evidence" value="ECO:0007669"/>
    <property type="project" value="TreeGrafter"/>
</dbReference>
<protein>
    <submittedName>
        <fullName evidence="7">Uncharacterized protein</fullName>
    </submittedName>
</protein>
<keyword evidence="8" id="KW-1185">Reference proteome</keyword>
<reference evidence="7" key="1">
    <citation type="submission" date="2016-03" db="EMBL/GenBank/DDBJ databases">
        <title>Mechanisms controlling the formation of the plant cell surface in tip-growing cells are functionally conserved among land plants.</title>
        <authorList>
            <person name="Honkanen S."/>
            <person name="Jones V.A."/>
            <person name="Morieri G."/>
            <person name="Champion C."/>
            <person name="Hetherington A.J."/>
            <person name="Kelly S."/>
            <person name="Saint-Marcoux D."/>
            <person name="Proust H."/>
            <person name="Prescott H."/>
            <person name="Dolan L."/>
        </authorList>
    </citation>
    <scope>NUCLEOTIDE SEQUENCE [LARGE SCALE GENOMIC DNA]</scope>
    <source>
        <tissue evidence="7">Whole gametophyte</tissue>
    </source>
</reference>
<dbReference type="Pfam" id="PF14802">
    <property type="entry name" value="TMEM192"/>
    <property type="match status" value="1"/>
</dbReference>
<keyword evidence="4 6" id="KW-1133">Transmembrane helix</keyword>
<evidence type="ECO:0000256" key="3">
    <source>
        <dbReference type="ARBA" id="ARBA00022692"/>
    </source>
</evidence>
<comment type="caution">
    <text evidence="7">The sequence shown here is derived from an EMBL/GenBank/DDBJ whole genome shotgun (WGS) entry which is preliminary data.</text>
</comment>
<comment type="similarity">
    <text evidence="2">Belongs to the TMEM192 family.</text>
</comment>